<dbReference type="PANTHER" id="PTHR38497">
    <property type="entry name" value="KINOCILIN"/>
    <property type="match status" value="1"/>
</dbReference>
<evidence type="ECO:0000313" key="2">
    <source>
        <dbReference type="EMBL" id="KAK1164137.1"/>
    </source>
</evidence>
<organism evidence="2 3">
    <name type="scientific">Acipenser oxyrinchus oxyrinchus</name>
    <dbReference type="NCBI Taxonomy" id="40147"/>
    <lineage>
        <taxon>Eukaryota</taxon>
        <taxon>Metazoa</taxon>
        <taxon>Chordata</taxon>
        <taxon>Craniata</taxon>
        <taxon>Vertebrata</taxon>
        <taxon>Euteleostomi</taxon>
        <taxon>Actinopterygii</taxon>
        <taxon>Chondrostei</taxon>
        <taxon>Acipenseriformes</taxon>
        <taxon>Acipenseridae</taxon>
        <taxon>Acipenser</taxon>
    </lineage>
</organism>
<keyword evidence="3" id="KW-1185">Reference proteome</keyword>
<gene>
    <name evidence="2" type="ORF">AOXY_G16145</name>
</gene>
<accession>A0AAD8D8H9</accession>
<keyword evidence="1" id="KW-1133">Transmembrane helix</keyword>
<dbReference type="PANTHER" id="PTHR38497:SF1">
    <property type="entry name" value="KINOCILIN"/>
    <property type="match status" value="1"/>
</dbReference>
<dbReference type="AlphaFoldDB" id="A0AAD8D8H9"/>
<keyword evidence="1" id="KW-0812">Transmembrane</keyword>
<dbReference type="EMBL" id="JAGXEW010000014">
    <property type="protein sequence ID" value="KAK1164137.1"/>
    <property type="molecule type" value="Genomic_DNA"/>
</dbReference>
<evidence type="ECO:0000313" key="3">
    <source>
        <dbReference type="Proteomes" id="UP001230051"/>
    </source>
</evidence>
<feature type="transmembrane region" description="Helical" evidence="1">
    <location>
        <begin position="12"/>
        <end position="31"/>
    </location>
</feature>
<dbReference type="Pfam" id="PF15033">
    <property type="entry name" value="Kinocilin"/>
    <property type="match status" value="1"/>
</dbReference>
<feature type="transmembrane region" description="Helical" evidence="1">
    <location>
        <begin position="38"/>
        <end position="59"/>
    </location>
</feature>
<name>A0AAD8D8H9_ACIOX</name>
<dbReference type="InterPro" id="IPR027837">
    <property type="entry name" value="Kinocilin"/>
</dbReference>
<keyword evidence="1" id="KW-0472">Membrane</keyword>
<comment type="caution">
    <text evidence="2">The sequence shown here is derived from an EMBL/GenBank/DDBJ whole genome shotgun (WGS) entry which is preliminary data.</text>
</comment>
<protein>
    <recommendedName>
        <fullName evidence="4">Kinocilin</fullName>
    </recommendedName>
</protein>
<proteinExistence type="predicted"/>
<evidence type="ECO:0000256" key="1">
    <source>
        <dbReference type="SAM" id="Phobius"/>
    </source>
</evidence>
<reference evidence="2" key="1">
    <citation type="submission" date="2022-02" db="EMBL/GenBank/DDBJ databases">
        <title>Atlantic sturgeon de novo genome assembly.</title>
        <authorList>
            <person name="Stock M."/>
            <person name="Klopp C."/>
            <person name="Guiguen Y."/>
            <person name="Cabau C."/>
            <person name="Parinello H."/>
            <person name="Santidrian Yebra-Pimentel E."/>
            <person name="Kuhl H."/>
            <person name="Dirks R.P."/>
            <person name="Guessner J."/>
            <person name="Wuertz S."/>
            <person name="Du K."/>
            <person name="Schartl M."/>
        </authorList>
    </citation>
    <scope>NUCLEOTIDE SEQUENCE</scope>
    <source>
        <strain evidence="2">STURGEONOMICS-FGT-2020</strain>
        <tissue evidence="2">Whole blood</tissue>
    </source>
</reference>
<sequence length="91" mass="9604">MNPVSINEFHCLRVSFALLSIVAGCIMIGVSKDCGADAVGGIFLGAGGLGLIISIYPFIKAWLSFNQVLPFLGKCAFPLNLLDISDAIMNV</sequence>
<dbReference type="Proteomes" id="UP001230051">
    <property type="component" value="Unassembled WGS sequence"/>
</dbReference>
<evidence type="ECO:0008006" key="4">
    <source>
        <dbReference type="Google" id="ProtNLM"/>
    </source>
</evidence>